<proteinExistence type="predicted"/>
<accession>A0A8E2F0K7</accession>
<protein>
    <submittedName>
        <fullName evidence="2">HET-domain-containing protein</fullName>
    </submittedName>
</protein>
<evidence type="ECO:0000313" key="2">
    <source>
        <dbReference type="EMBL" id="OCL07931.1"/>
    </source>
</evidence>
<dbReference type="OrthoDB" id="5135333at2759"/>
<evidence type="ECO:0000259" key="1">
    <source>
        <dbReference type="Pfam" id="PF06985"/>
    </source>
</evidence>
<dbReference type="EMBL" id="KV749754">
    <property type="protein sequence ID" value="OCL07931.1"/>
    <property type="molecule type" value="Genomic_DNA"/>
</dbReference>
<dbReference type="InterPro" id="IPR010730">
    <property type="entry name" value="HET"/>
</dbReference>
<reference evidence="2 3" key="1">
    <citation type="journal article" date="2016" name="Nat. Commun.">
        <title>Ectomycorrhizal ecology is imprinted in the genome of the dominant symbiotic fungus Cenococcum geophilum.</title>
        <authorList>
            <consortium name="DOE Joint Genome Institute"/>
            <person name="Peter M."/>
            <person name="Kohler A."/>
            <person name="Ohm R.A."/>
            <person name="Kuo A."/>
            <person name="Krutzmann J."/>
            <person name="Morin E."/>
            <person name="Arend M."/>
            <person name="Barry K.W."/>
            <person name="Binder M."/>
            <person name="Choi C."/>
            <person name="Clum A."/>
            <person name="Copeland A."/>
            <person name="Grisel N."/>
            <person name="Haridas S."/>
            <person name="Kipfer T."/>
            <person name="LaButti K."/>
            <person name="Lindquist E."/>
            <person name="Lipzen A."/>
            <person name="Maire R."/>
            <person name="Meier B."/>
            <person name="Mihaltcheva S."/>
            <person name="Molinier V."/>
            <person name="Murat C."/>
            <person name="Poggeler S."/>
            <person name="Quandt C.A."/>
            <person name="Sperisen C."/>
            <person name="Tritt A."/>
            <person name="Tisserant E."/>
            <person name="Crous P.W."/>
            <person name="Henrissat B."/>
            <person name="Nehls U."/>
            <person name="Egli S."/>
            <person name="Spatafora J.W."/>
            <person name="Grigoriev I.V."/>
            <person name="Martin F.M."/>
        </authorList>
    </citation>
    <scope>NUCLEOTIDE SEQUENCE [LARGE SCALE GENOMIC DNA]</scope>
    <source>
        <strain evidence="2 3">CBS 207.34</strain>
    </source>
</reference>
<feature type="non-terminal residue" evidence="2">
    <location>
        <position position="562"/>
    </location>
</feature>
<dbReference type="PANTHER" id="PTHR33112:SF14">
    <property type="entry name" value="HETEROKARYON INCOMPATIBILITY DOMAIN-CONTAINING PROTEIN"/>
    <property type="match status" value="1"/>
</dbReference>
<feature type="domain" description="Heterokaryon incompatibility" evidence="1">
    <location>
        <begin position="29"/>
        <end position="194"/>
    </location>
</feature>
<name>A0A8E2F0K7_9PEZI</name>
<organism evidence="2 3">
    <name type="scientific">Glonium stellatum</name>
    <dbReference type="NCBI Taxonomy" id="574774"/>
    <lineage>
        <taxon>Eukaryota</taxon>
        <taxon>Fungi</taxon>
        <taxon>Dikarya</taxon>
        <taxon>Ascomycota</taxon>
        <taxon>Pezizomycotina</taxon>
        <taxon>Dothideomycetes</taxon>
        <taxon>Pleosporomycetidae</taxon>
        <taxon>Gloniales</taxon>
        <taxon>Gloniaceae</taxon>
        <taxon>Glonium</taxon>
    </lineage>
</organism>
<evidence type="ECO:0000313" key="3">
    <source>
        <dbReference type="Proteomes" id="UP000250140"/>
    </source>
</evidence>
<keyword evidence="3" id="KW-1185">Reference proteome</keyword>
<sequence>CRAWFTRMIDTTKKCIVILNDVDLSKINFAILSYVWGKDQKLKLLRSNRDELEEFESLTTNVPSKTIVDAINLAKELQLPYIWVDALCILQDDDKDKAIQVGAMGLLYNTANVTIVAAAGEDADAGLPGLRPNTRFAEQQEVFVVPPSRDTTSLGCTTKGISLMTTLGPYASSDFESHNLTNTKWGSRGWTMQEQYVSRRNLIFTDEQVWWSCSCATWCEEAYFDLKEVPRFQFRGARQLDSGLLELLSSTELHLGLRQALWDAYRRIVTDYTRRSFSYDGDVYDAFSAILKAFRSLAGQTFLWGLPRSRFEAALRWERMDIHHRRIAYSTLPMGPHKLRLPFPSWSWMGWIGQAEVAVSEEDAVLLAQWPEIVCYVLRTVPFRIERIENQFNDQKQHSEVLPEPGTPLRAQWKPTSNLDVSENQLLKHYAYFADESYAHLDEGVLFFWASCAEFRVELDISTGPPHWYMILSSDGQVVGKCERDFEASKMTSQQLEQHILDKTVSSQFIVLGSRSFDPSNILLDVMQIGWRGGLAHRIDVGYISEEAWVNEKPVWSLIALG</sequence>
<dbReference type="AlphaFoldDB" id="A0A8E2F0K7"/>
<dbReference type="Pfam" id="PF06985">
    <property type="entry name" value="HET"/>
    <property type="match status" value="1"/>
</dbReference>
<gene>
    <name evidence="2" type="ORF">AOQ84DRAFT_408022</name>
</gene>
<dbReference type="Proteomes" id="UP000250140">
    <property type="component" value="Unassembled WGS sequence"/>
</dbReference>
<dbReference type="PANTHER" id="PTHR33112">
    <property type="entry name" value="DOMAIN PROTEIN, PUTATIVE-RELATED"/>
    <property type="match status" value="1"/>
</dbReference>